<dbReference type="InterPro" id="IPR010920">
    <property type="entry name" value="LSM_dom_sf"/>
</dbReference>
<evidence type="ECO:0000256" key="5">
    <source>
        <dbReference type="ARBA" id="ARBA00022989"/>
    </source>
</evidence>
<dbReference type="SUPFAM" id="SSF50182">
    <property type="entry name" value="Sm-like ribonucleoproteins"/>
    <property type="match status" value="1"/>
</dbReference>
<keyword evidence="3" id="KW-1003">Cell membrane</keyword>
<organism evidence="12 13">
    <name type="scientific">Modicisalibacter muralis</name>
    <dbReference type="NCBI Taxonomy" id="119000"/>
    <lineage>
        <taxon>Bacteria</taxon>
        <taxon>Pseudomonadati</taxon>
        <taxon>Pseudomonadota</taxon>
        <taxon>Gammaproteobacteria</taxon>
        <taxon>Oceanospirillales</taxon>
        <taxon>Halomonadaceae</taxon>
        <taxon>Modicisalibacter</taxon>
    </lineage>
</organism>
<dbReference type="Proteomes" id="UP000198654">
    <property type="component" value="Unassembled WGS sequence"/>
</dbReference>
<dbReference type="InterPro" id="IPR011014">
    <property type="entry name" value="MscS_channel_TM-2"/>
</dbReference>
<evidence type="ECO:0000313" key="12">
    <source>
        <dbReference type="EMBL" id="SDL21476.1"/>
    </source>
</evidence>
<feature type="transmembrane region" description="Helical" evidence="8">
    <location>
        <begin position="424"/>
        <end position="445"/>
    </location>
</feature>
<comment type="subcellular location">
    <subcellularLocation>
        <location evidence="1">Cell membrane</location>
        <topology evidence="1">Multi-pass membrane protein</topology>
    </subcellularLocation>
</comment>
<feature type="coiled-coil region" evidence="7">
    <location>
        <begin position="57"/>
        <end position="84"/>
    </location>
</feature>
<dbReference type="InterPro" id="IPR045276">
    <property type="entry name" value="YbiO_bact"/>
</dbReference>
<evidence type="ECO:0000256" key="7">
    <source>
        <dbReference type="SAM" id="Coils"/>
    </source>
</evidence>
<evidence type="ECO:0000256" key="8">
    <source>
        <dbReference type="SAM" id="Phobius"/>
    </source>
</evidence>
<keyword evidence="4 8" id="KW-0812">Transmembrane</keyword>
<feature type="signal peptide" evidence="9">
    <location>
        <begin position="1"/>
        <end position="29"/>
    </location>
</feature>
<dbReference type="STRING" id="119000.SAMN05661010_01089"/>
<feature type="transmembrane region" description="Helical" evidence="8">
    <location>
        <begin position="465"/>
        <end position="486"/>
    </location>
</feature>
<gene>
    <name evidence="12" type="ORF">SAMN05661010_01089</name>
</gene>
<keyword evidence="9" id="KW-0732">Signal</keyword>
<evidence type="ECO:0000256" key="9">
    <source>
        <dbReference type="SAM" id="SignalP"/>
    </source>
</evidence>
<dbReference type="RefSeq" id="WP_089726318.1">
    <property type="nucleotide sequence ID" value="NZ_FNGI01000002.1"/>
</dbReference>
<protein>
    <submittedName>
        <fullName evidence="12">Small-conductance mechanosensitive channel</fullName>
    </submittedName>
</protein>
<dbReference type="EMBL" id="FNGI01000002">
    <property type="protein sequence ID" value="SDL21476.1"/>
    <property type="molecule type" value="Genomic_DNA"/>
</dbReference>
<evidence type="ECO:0000259" key="11">
    <source>
        <dbReference type="Pfam" id="PF21088"/>
    </source>
</evidence>
<evidence type="ECO:0000256" key="2">
    <source>
        <dbReference type="ARBA" id="ARBA00008017"/>
    </source>
</evidence>
<dbReference type="InterPro" id="IPR011066">
    <property type="entry name" value="MscS_channel_C_sf"/>
</dbReference>
<name>A0A1G9I8R6_9GAMM</name>
<keyword evidence="5 8" id="KW-1133">Transmembrane helix</keyword>
<dbReference type="PANTHER" id="PTHR30460:SF0">
    <property type="entry name" value="MODERATE CONDUCTANCE MECHANOSENSITIVE CHANNEL YBIO"/>
    <property type="match status" value="1"/>
</dbReference>
<feature type="transmembrane region" description="Helical" evidence="8">
    <location>
        <begin position="383"/>
        <end position="404"/>
    </location>
</feature>
<feature type="transmembrane region" description="Helical" evidence="8">
    <location>
        <begin position="157"/>
        <end position="179"/>
    </location>
</feature>
<dbReference type="SUPFAM" id="SSF82861">
    <property type="entry name" value="Mechanosensitive channel protein MscS (YggB), transmembrane region"/>
    <property type="match status" value="1"/>
</dbReference>
<feature type="transmembrane region" description="Helical" evidence="8">
    <location>
        <begin position="544"/>
        <end position="563"/>
    </location>
</feature>
<dbReference type="InterPro" id="IPR023408">
    <property type="entry name" value="MscS_beta-dom_sf"/>
</dbReference>
<dbReference type="AlphaFoldDB" id="A0A1G9I8R6"/>
<feature type="transmembrane region" description="Helical" evidence="8">
    <location>
        <begin position="357"/>
        <end position="377"/>
    </location>
</feature>
<evidence type="ECO:0000256" key="1">
    <source>
        <dbReference type="ARBA" id="ARBA00004651"/>
    </source>
</evidence>
<feature type="transmembrane region" description="Helical" evidence="8">
    <location>
        <begin position="516"/>
        <end position="538"/>
    </location>
</feature>
<keyword evidence="7" id="KW-0175">Coiled coil</keyword>
<dbReference type="Gene3D" id="1.10.287.1260">
    <property type="match status" value="1"/>
</dbReference>
<dbReference type="Pfam" id="PF00924">
    <property type="entry name" value="MS_channel_2nd"/>
    <property type="match status" value="1"/>
</dbReference>
<dbReference type="Pfam" id="PF21088">
    <property type="entry name" value="MS_channel_1st"/>
    <property type="match status" value="1"/>
</dbReference>
<dbReference type="SUPFAM" id="SSF82689">
    <property type="entry name" value="Mechanosensitive channel protein MscS (YggB), C-terminal domain"/>
    <property type="match status" value="1"/>
</dbReference>
<proteinExistence type="inferred from homology"/>
<feature type="domain" description="Mechanosensitive ion channel MscS" evidence="10">
    <location>
        <begin position="561"/>
        <end position="625"/>
    </location>
</feature>
<dbReference type="Gene3D" id="2.30.30.60">
    <property type="match status" value="1"/>
</dbReference>
<evidence type="ECO:0000256" key="4">
    <source>
        <dbReference type="ARBA" id="ARBA00022692"/>
    </source>
</evidence>
<keyword evidence="6 8" id="KW-0472">Membrane</keyword>
<dbReference type="GO" id="GO:0005886">
    <property type="term" value="C:plasma membrane"/>
    <property type="evidence" value="ECO:0007669"/>
    <property type="project" value="UniProtKB-SubCell"/>
</dbReference>
<feature type="chain" id="PRO_5011701595" evidence="9">
    <location>
        <begin position="30"/>
        <end position="758"/>
    </location>
</feature>
<accession>A0A1G9I8R6</accession>
<evidence type="ECO:0000259" key="10">
    <source>
        <dbReference type="Pfam" id="PF00924"/>
    </source>
</evidence>
<reference evidence="12 13" key="1">
    <citation type="submission" date="2016-10" db="EMBL/GenBank/DDBJ databases">
        <authorList>
            <person name="de Groot N.N."/>
        </authorList>
    </citation>
    <scope>NUCLEOTIDE SEQUENCE [LARGE SCALE GENOMIC DNA]</scope>
    <source>
        <strain evidence="12 13">DSM 14789</strain>
    </source>
</reference>
<dbReference type="Gene3D" id="3.30.70.100">
    <property type="match status" value="1"/>
</dbReference>
<feature type="transmembrane region" description="Helical" evidence="8">
    <location>
        <begin position="205"/>
        <end position="224"/>
    </location>
</feature>
<dbReference type="InterPro" id="IPR006685">
    <property type="entry name" value="MscS_channel_2nd"/>
</dbReference>
<dbReference type="InterPro" id="IPR049142">
    <property type="entry name" value="MS_channel_1st"/>
</dbReference>
<dbReference type="OrthoDB" id="6500477at2"/>
<evidence type="ECO:0000256" key="6">
    <source>
        <dbReference type="ARBA" id="ARBA00023136"/>
    </source>
</evidence>
<evidence type="ECO:0000313" key="13">
    <source>
        <dbReference type="Proteomes" id="UP000198654"/>
    </source>
</evidence>
<feature type="domain" description="Mechanosensitive ion channel transmembrane helices 2/3" evidence="11">
    <location>
        <begin position="519"/>
        <end position="560"/>
    </location>
</feature>
<feature type="transmembrane region" description="Helical" evidence="8">
    <location>
        <begin position="230"/>
        <end position="256"/>
    </location>
</feature>
<sequence>MSLPRVLTLVFAPLLLLAMLSVAAPTAQAQGLSIPGMGGGGGSGESAGEAVDPQALRDSLDRVIATLENEAQRKELLAQLKELRTATGSAAGGGTDMPHQGLLGALADSLSDFDAKAKAGQSPLDIWARRSRNAFEDLEALFTSTTRIGVLRNLAEAGILLGVWFGLLSLLIGAGRLIAKRRDWPLVLPPEPRAGLLAAHFLRRVLPWALAFAVMLASLRWLAVPEAARAIVLVIAYITLCGRLLSSVFDVVISLFTRGHRRVAVAILRQQALRRLFVIGALAALGDAVSSDQLTALLGEDLAGWLAVSASVLAGLVSGRLVLRIKRPVKHLIRNRPYAQRRDTTSVRELTRLLARLWHVPALLLIGASLAAILITVGDAGDAFAKALICAALLVLTLVVNGVLRRHSEKATHRKRKSQYRQRLERFGYTLAHCVFWVIFAELSLRVWDASLLGIGEGGAISARIGQALLGIILTVLLAWLVWIFADTAIQRALNVSAKSRGRRVHSTRAQTITPLIRNVIFFTIVTIAAIVGLANLGVNVTPLLAGAGVIGLAIGFGAQTLVQDLITGMFILIEDSLSIDDFVDVGGHMGTVEKLSLRTVRLRDLDGIVHIIPFSQIKGIQNFAREYGIALMRIRVPHTMKIDDAIDVVREVADELRQDPMMRHHIWSPLELQGIESFDQGAAIMRVRMRTGPLMQWDVARAFNLRLKQRLDSDGTEVAMPRMSVVLETPMVEKKVEVREDSLDSISRGGDGDAAAT</sequence>
<dbReference type="PANTHER" id="PTHR30460">
    <property type="entry name" value="MODERATE CONDUCTANCE MECHANOSENSITIVE CHANNEL YBIO"/>
    <property type="match status" value="1"/>
</dbReference>
<keyword evidence="13" id="KW-1185">Reference proteome</keyword>
<feature type="transmembrane region" description="Helical" evidence="8">
    <location>
        <begin position="276"/>
        <end position="296"/>
    </location>
</feature>
<feature type="transmembrane region" description="Helical" evidence="8">
    <location>
        <begin position="302"/>
        <end position="323"/>
    </location>
</feature>
<comment type="similarity">
    <text evidence="2">Belongs to the MscS (TC 1.A.23) family.</text>
</comment>
<dbReference type="GO" id="GO:0008381">
    <property type="term" value="F:mechanosensitive monoatomic ion channel activity"/>
    <property type="evidence" value="ECO:0007669"/>
    <property type="project" value="InterPro"/>
</dbReference>
<evidence type="ECO:0000256" key="3">
    <source>
        <dbReference type="ARBA" id="ARBA00022475"/>
    </source>
</evidence>